<dbReference type="EMBL" id="FOVJ01000003">
    <property type="protein sequence ID" value="SFN77892.1"/>
    <property type="molecule type" value="Genomic_DNA"/>
</dbReference>
<dbReference type="Proteomes" id="UP000183107">
    <property type="component" value="Unassembled WGS sequence"/>
</dbReference>
<dbReference type="Gene3D" id="2.60.120.10">
    <property type="entry name" value="Jelly Rolls"/>
    <property type="match status" value="1"/>
</dbReference>
<dbReference type="Pfam" id="PF12088">
    <property type="entry name" value="DUF3565"/>
    <property type="match status" value="1"/>
</dbReference>
<dbReference type="RefSeq" id="WP_256208516.1">
    <property type="nucleotide sequence ID" value="NZ_FOVJ01000003.1"/>
</dbReference>
<evidence type="ECO:0000313" key="2">
    <source>
        <dbReference type="EMBL" id="SFN77892.1"/>
    </source>
</evidence>
<reference evidence="3" key="1">
    <citation type="submission" date="2016-10" db="EMBL/GenBank/DDBJ databases">
        <authorList>
            <person name="Varghese N."/>
        </authorList>
    </citation>
    <scope>NUCLEOTIDE SEQUENCE [LARGE SCALE GENOMIC DNA]</scope>
    <source>
        <strain evidence="3">Nsp8</strain>
    </source>
</reference>
<feature type="domain" description="TehB/YeaR-like" evidence="1">
    <location>
        <begin position="100"/>
        <end position="174"/>
    </location>
</feature>
<evidence type="ECO:0000313" key="3">
    <source>
        <dbReference type="Proteomes" id="UP000183107"/>
    </source>
</evidence>
<accession>A0A1I5BTC7</accession>
<organism evidence="2 3">
    <name type="scientific">Nitrosospira briensis</name>
    <dbReference type="NCBI Taxonomy" id="35799"/>
    <lineage>
        <taxon>Bacteria</taxon>
        <taxon>Pseudomonadati</taxon>
        <taxon>Pseudomonadota</taxon>
        <taxon>Betaproteobacteria</taxon>
        <taxon>Nitrosomonadales</taxon>
        <taxon>Nitrosomonadaceae</taxon>
        <taxon>Nitrosospira</taxon>
    </lineage>
</organism>
<sequence length="184" mass="20860">MIAYSRDQRPDFKVRGITNLDETALFQLMERPITSFELDGGGEPVAILSCGHAQHVRHNPPFINRPWVISEQGRESMLGKMLNCVRCDKFELPDNFIPYKRTPVFTEESVPGGLRKDHSTKTGIWGKIVVAEGKLRYRVPSLDADMELSKDRSGTVIPDVLHNVEPLGPTQFFVEFYRSPDEDA</sequence>
<gene>
    <name evidence="2" type="ORF">SAMN05216386_1806</name>
</gene>
<keyword evidence="3" id="KW-1185">Reference proteome</keyword>
<dbReference type="SUPFAM" id="SSF51197">
    <property type="entry name" value="Clavaminate synthase-like"/>
    <property type="match status" value="1"/>
</dbReference>
<name>A0A1I5BTC7_9PROT</name>
<protein>
    <submittedName>
        <fullName evidence="2">Uncharacterized protein, possibly involved in tellurite resistance</fullName>
    </submittedName>
</protein>
<dbReference type="InterPro" id="IPR014710">
    <property type="entry name" value="RmlC-like_jellyroll"/>
</dbReference>
<dbReference type="InterPro" id="IPR015392">
    <property type="entry name" value="TehB/YeaR-like_dom"/>
</dbReference>
<dbReference type="Pfam" id="PF09313">
    <property type="entry name" value="TehB-like"/>
    <property type="match status" value="1"/>
</dbReference>
<dbReference type="InterPro" id="IPR021948">
    <property type="entry name" value="DUF3565"/>
</dbReference>
<dbReference type="AlphaFoldDB" id="A0A1I5BTC7"/>
<proteinExistence type="predicted"/>
<evidence type="ECO:0000259" key="1">
    <source>
        <dbReference type="Pfam" id="PF09313"/>
    </source>
</evidence>